<protein>
    <submittedName>
        <fullName evidence="2">Uncharacterized protein</fullName>
    </submittedName>
</protein>
<feature type="transmembrane region" description="Helical" evidence="1">
    <location>
        <begin position="217"/>
        <end position="240"/>
    </location>
</feature>
<keyword evidence="1" id="KW-0472">Membrane</keyword>
<gene>
    <name evidence="2" type="ORF">KI387_011555</name>
</gene>
<sequence>VYVAIVGKPARYWIPLKSLALSALTIQLLTYLQNNTGSLSKESDLREKALWISNELTSKWGRVVICVFIGYLIPGMARAGSADEWRTIAALVLSLLTAAISEFYYVPKVVPLVIHNSDHDSVDKLISEIKQKDFSKLWFIVAKEVVLGSIVLLILFSVSAILAGKTIRGMLSQKISAIQRKKEEEFENSWQKFEREIVRSWFLAFICQPQHVIARSVLSSAAGLVVAILLLFLVVKQIIYTSGIFYERYDGLDCLRRAELFLHWFSILIGGIIIFWRWFTAVTYFPRFFVQEKNPLQCRRCFVEDYWIRSIVELIQMYNLQKWRLQELSKDHGISRGVVLRMATTMSLHNLFYLLWPLQISII</sequence>
<evidence type="ECO:0000313" key="2">
    <source>
        <dbReference type="EMBL" id="KAH9299972.1"/>
    </source>
</evidence>
<evidence type="ECO:0000313" key="3">
    <source>
        <dbReference type="Proteomes" id="UP000824469"/>
    </source>
</evidence>
<reference evidence="2 3" key="1">
    <citation type="journal article" date="2021" name="Nat. Plants">
        <title>The Taxus genome provides insights into paclitaxel biosynthesis.</title>
        <authorList>
            <person name="Xiong X."/>
            <person name="Gou J."/>
            <person name="Liao Q."/>
            <person name="Li Y."/>
            <person name="Zhou Q."/>
            <person name="Bi G."/>
            <person name="Li C."/>
            <person name="Du R."/>
            <person name="Wang X."/>
            <person name="Sun T."/>
            <person name="Guo L."/>
            <person name="Liang H."/>
            <person name="Lu P."/>
            <person name="Wu Y."/>
            <person name="Zhang Z."/>
            <person name="Ro D.K."/>
            <person name="Shang Y."/>
            <person name="Huang S."/>
            <person name="Yan J."/>
        </authorList>
    </citation>
    <scope>NUCLEOTIDE SEQUENCE [LARGE SCALE GENOMIC DNA]</scope>
    <source>
        <strain evidence="2">Ta-2019</strain>
    </source>
</reference>
<feature type="transmembrane region" description="Helical" evidence="1">
    <location>
        <begin position="260"/>
        <end position="279"/>
    </location>
</feature>
<dbReference type="Proteomes" id="UP000824469">
    <property type="component" value="Unassembled WGS sequence"/>
</dbReference>
<dbReference type="PANTHER" id="PTHR35307">
    <property type="entry name" value="PROTEIN, PUTATIVE-RELATED"/>
    <property type="match status" value="1"/>
</dbReference>
<feature type="transmembrane region" description="Helical" evidence="1">
    <location>
        <begin position="12"/>
        <end position="32"/>
    </location>
</feature>
<keyword evidence="1" id="KW-1133">Transmembrane helix</keyword>
<organism evidence="2 3">
    <name type="scientific">Taxus chinensis</name>
    <name type="common">Chinese yew</name>
    <name type="synonym">Taxus wallichiana var. chinensis</name>
    <dbReference type="NCBI Taxonomy" id="29808"/>
    <lineage>
        <taxon>Eukaryota</taxon>
        <taxon>Viridiplantae</taxon>
        <taxon>Streptophyta</taxon>
        <taxon>Embryophyta</taxon>
        <taxon>Tracheophyta</taxon>
        <taxon>Spermatophyta</taxon>
        <taxon>Pinopsida</taxon>
        <taxon>Pinidae</taxon>
        <taxon>Conifers II</taxon>
        <taxon>Cupressales</taxon>
        <taxon>Taxaceae</taxon>
        <taxon>Taxus</taxon>
    </lineage>
</organism>
<dbReference type="EMBL" id="JAHRHJ020000009">
    <property type="protein sequence ID" value="KAH9299972.1"/>
    <property type="molecule type" value="Genomic_DNA"/>
</dbReference>
<dbReference type="PANTHER" id="PTHR35307:SF8">
    <property type="entry name" value="GUSTATORY RECEPTOR"/>
    <property type="match status" value="1"/>
</dbReference>
<feature type="non-terminal residue" evidence="2">
    <location>
        <position position="1"/>
    </location>
</feature>
<feature type="transmembrane region" description="Helical" evidence="1">
    <location>
        <begin position="60"/>
        <end position="76"/>
    </location>
</feature>
<feature type="transmembrane region" description="Helical" evidence="1">
    <location>
        <begin position="145"/>
        <end position="164"/>
    </location>
</feature>
<comment type="caution">
    <text evidence="2">The sequence shown here is derived from an EMBL/GenBank/DDBJ whole genome shotgun (WGS) entry which is preliminary data.</text>
</comment>
<feature type="transmembrane region" description="Helical" evidence="1">
    <location>
        <begin position="88"/>
        <end position="106"/>
    </location>
</feature>
<proteinExistence type="predicted"/>
<keyword evidence="1" id="KW-0812">Transmembrane</keyword>
<accession>A0AA38CGT0</accession>
<evidence type="ECO:0000256" key="1">
    <source>
        <dbReference type="SAM" id="Phobius"/>
    </source>
</evidence>
<name>A0AA38CGT0_TAXCH</name>
<keyword evidence="3" id="KW-1185">Reference proteome</keyword>
<dbReference type="AlphaFoldDB" id="A0AA38CGT0"/>